<gene>
    <name evidence="1" type="ORF">O181_004684</name>
</gene>
<dbReference type="Proteomes" id="UP000765509">
    <property type="component" value="Unassembled WGS sequence"/>
</dbReference>
<evidence type="ECO:0000313" key="1">
    <source>
        <dbReference type="EMBL" id="MBW0464969.1"/>
    </source>
</evidence>
<proteinExistence type="predicted"/>
<evidence type="ECO:0000313" key="2">
    <source>
        <dbReference type="Proteomes" id="UP000765509"/>
    </source>
</evidence>
<comment type="caution">
    <text evidence="1">The sequence shown here is derived from an EMBL/GenBank/DDBJ whole genome shotgun (WGS) entry which is preliminary data.</text>
</comment>
<name>A0A9Q3BG91_9BASI</name>
<accession>A0A9Q3BG91</accession>
<organism evidence="1 2">
    <name type="scientific">Austropuccinia psidii MF-1</name>
    <dbReference type="NCBI Taxonomy" id="1389203"/>
    <lineage>
        <taxon>Eukaryota</taxon>
        <taxon>Fungi</taxon>
        <taxon>Dikarya</taxon>
        <taxon>Basidiomycota</taxon>
        <taxon>Pucciniomycotina</taxon>
        <taxon>Pucciniomycetes</taxon>
        <taxon>Pucciniales</taxon>
        <taxon>Sphaerophragmiaceae</taxon>
        <taxon>Austropuccinia</taxon>
    </lineage>
</organism>
<dbReference type="EMBL" id="AVOT02000923">
    <property type="protein sequence ID" value="MBW0464969.1"/>
    <property type="molecule type" value="Genomic_DNA"/>
</dbReference>
<keyword evidence="2" id="KW-1185">Reference proteome</keyword>
<reference evidence="1" key="1">
    <citation type="submission" date="2021-03" db="EMBL/GenBank/DDBJ databases">
        <title>Draft genome sequence of rust myrtle Austropuccinia psidii MF-1, a brazilian biotype.</title>
        <authorList>
            <person name="Quecine M.C."/>
            <person name="Pachon D.M.R."/>
            <person name="Bonatelli M.L."/>
            <person name="Correr F.H."/>
            <person name="Franceschini L.M."/>
            <person name="Leite T.F."/>
            <person name="Margarido G.R.A."/>
            <person name="Almeida C.A."/>
            <person name="Ferrarezi J.A."/>
            <person name="Labate C.A."/>
        </authorList>
    </citation>
    <scope>NUCLEOTIDE SEQUENCE</scope>
    <source>
        <strain evidence="1">MF-1</strain>
    </source>
</reference>
<dbReference type="OrthoDB" id="2640446at2759"/>
<sequence>MIEKVTLNAETQGNPDAILNVLHEANLKEEALSIDNNRALVIKKDNFPSKIIHYCSNGKHNALVTTHGPEKCWQLHPELKPERQQKDKEKKVNFTIARALFTHESRKRDTSITIVLDTGASNHMFNDKSFFEKLYTNHHAKVTTGCGKSTVISQGKGLAKIVDRLVPKHDNQSTPYEIWHGSKPPLHRLKPFGCKAWVKISTHSIKNKFDSKAWDFIFLGYEKKFPSLPAQKHLTEDIVRTLSNPIQVTEEETQVDSNMEEILSSIDTNYVNNEEEEIYFDALEQKPKRIRLIGPRHPTLISREIHNNNILPFSRRHTRENLTNITQIPRTFNDAMANPNKENWNIAIKKGTSKHGKPKRLDS</sequence>
<dbReference type="AlphaFoldDB" id="A0A9Q3BG91"/>
<protein>
    <submittedName>
        <fullName evidence="1">Uncharacterized protein</fullName>
    </submittedName>
</protein>